<feature type="transmembrane region" description="Helical" evidence="1">
    <location>
        <begin position="97"/>
        <end position="117"/>
    </location>
</feature>
<dbReference type="AlphaFoldDB" id="A0A6G0Z026"/>
<keyword evidence="1" id="KW-0472">Membrane</keyword>
<keyword evidence="1" id="KW-0812">Transmembrane</keyword>
<evidence type="ECO:0000313" key="3">
    <source>
        <dbReference type="Proteomes" id="UP000478052"/>
    </source>
</evidence>
<accession>A0A6G0Z026</accession>
<feature type="transmembrane region" description="Helical" evidence="1">
    <location>
        <begin position="170"/>
        <end position="190"/>
    </location>
</feature>
<keyword evidence="3" id="KW-1185">Reference proteome</keyword>
<gene>
    <name evidence="2" type="ORF">FWK35_00006501</name>
</gene>
<feature type="transmembrane region" description="Helical" evidence="1">
    <location>
        <begin position="132"/>
        <end position="150"/>
    </location>
</feature>
<dbReference type="EMBL" id="VUJU01001824">
    <property type="protein sequence ID" value="KAF0763680.1"/>
    <property type="molecule type" value="Genomic_DNA"/>
</dbReference>
<name>A0A6G0Z026_APHCR</name>
<reference evidence="2 3" key="1">
    <citation type="submission" date="2019-08" db="EMBL/GenBank/DDBJ databases">
        <title>Whole genome of Aphis craccivora.</title>
        <authorList>
            <person name="Voronova N.V."/>
            <person name="Shulinski R.S."/>
            <person name="Bandarenka Y.V."/>
            <person name="Zhorov D.G."/>
            <person name="Warner D."/>
        </authorList>
    </citation>
    <scope>NUCLEOTIDE SEQUENCE [LARGE SCALE GENOMIC DNA]</scope>
    <source>
        <strain evidence="2">180601</strain>
        <tissue evidence="2">Whole Body</tissue>
    </source>
</reference>
<comment type="caution">
    <text evidence="2">The sequence shown here is derived from an EMBL/GenBank/DDBJ whole genome shotgun (WGS) entry which is preliminary data.</text>
</comment>
<dbReference type="Proteomes" id="UP000478052">
    <property type="component" value="Unassembled WGS sequence"/>
</dbReference>
<keyword evidence="1" id="KW-1133">Transmembrane helix</keyword>
<evidence type="ECO:0000313" key="2">
    <source>
        <dbReference type="EMBL" id="KAF0763680.1"/>
    </source>
</evidence>
<protein>
    <submittedName>
        <fullName evidence="2">Zinc finger MYM-type protein 6-like</fullName>
    </submittedName>
</protein>
<organism evidence="2 3">
    <name type="scientific">Aphis craccivora</name>
    <name type="common">Cowpea aphid</name>
    <dbReference type="NCBI Taxonomy" id="307492"/>
    <lineage>
        <taxon>Eukaryota</taxon>
        <taxon>Metazoa</taxon>
        <taxon>Ecdysozoa</taxon>
        <taxon>Arthropoda</taxon>
        <taxon>Hexapoda</taxon>
        <taxon>Insecta</taxon>
        <taxon>Pterygota</taxon>
        <taxon>Neoptera</taxon>
        <taxon>Paraneoptera</taxon>
        <taxon>Hemiptera</taxon>
        <taxon>Sternorrhyncha</taxon>
        <taxon>Aphidomorpha</taxon>
        <taxon>Aphidoidea</taxon>
        <taxon>Aphididae</taxon>
        <taxon>Aphidini</taxon>
        <taxon>Aphis</taxon>
        <taxon>Aphis</taxon>
    </lineage>
</organism>
<sequence length="239" mass="26999">MVCGQPLTLCIYLMDASAGYPKCQCDHSAKHNIPAHLLTKAPLYVSNHNLHNNLNICSLPTLARIYYSNFQAHTHSNPNPLISNSTSIIISNNSPRLVLMDTSFLSCHLVFGIIHLPKFGDCHSELSDSTTVFNPSTCIVGSLLSFNYVLHYKIDNSSDKYNIFKGSKWFCLFSIIINNHYLIFINNHFLLLLTKIAFKLIFELLNNQVTIAPIILNFNKTMCDFKIVNQILKIMSSSQ</sequence>
<evidence type="ECO:0000256" key="1">
    <source>
        <dbReference type="SAM" id="Phobius"/>
    </source>
</evidence>
<proteinExistence type="predicted"/>